<dbReference type="InterPro" id="IPR014036">
    <property type="entry name" value="DeoR-like_C"/>
</dbReference>
<dbReference type="InterPro" id="IPR036390">
    <property type="entry name" value="WH_DNA-bd_sf"/>
</dbReference>
<dbReference type="PANTHER" id="PTHR30363">
    <property type="entry name" value="HTH-TYPE TRANSCRIPTIONAL REGULATOR SRLR-RELATED"/>
    <property type="match status" value="1"/>
</dbReference>
<dbReference type="Gene3D" id="1.10.10.10">
    <property type="entry name" value="Winged helix-like DNA-binding domain superfamily/Winged helix DNA-binding domain"/>
    <property type="match status" value="1"/>
</dbReference>
<dbReference type="InterPro" id="IPR001034">
    <property type="entry name" value="DeoR_HTH"/>
</dbReference>
<proteinExistence type="predicted"/>
<dbReference type="GO" id="GO:0003700">
    <property type="term" value="F:DNA-binding transcription factor activity"/>
    <property type="evidence" value="ECO:0007669"/>
    <property type="project" value="InterPro"/>
</dbReference>
<sequence length="252" mass="28622">MYQQERLSKIMKLLEEKEVLSSQEIMEAFRISRDTARRDIVKLSEKGAVIRTHGGIALPQINNIIEEYKGRQQLNVASKKRIGKAAAELIKQGQVCFFDVSTTVCFLCANLIKPSVIYTNSMDNLSILVEKENIEVCAVGGNINRKNRFSYGGEAREQLMKIRFDAAFLGAAAISEDGIYFEEKEDADVKRIAASRAERVIVLADSTKFQKKSRYQALPLKKIDILITDRDPDSFWRQRLLENETRIIKAGK</sequence>
<dbReference type="PROSITE" id="PS00894">
    <property type="entry name" value="HTH_DEOR_1"/>
    <property type="match status" value="1"/>
</dbReference>
<feature type="domain" description="HTH deoR-type" evidence="4">
    <location>
        <begin position="3"/>
        <end position="58"/>
    </location>
</feature>
<evidence type="ECO:0000313" key="5">
    <source>
        <dbReference type="EMBL" id="VYT18064.1"/>
    </source>
</evidence>
<name>A0A6N2UI28_9FIRM</name>
<keyword evidence="3" id="KW-0804">Transcription</keyword>
<dbReference type="InterPro" id="IPR037171">
    <property type="entry name" value="NagB/RpiA_transferase-like"/>
</dbReference>
<dbReference type="InterPro" id="IPR050313">
    <property type="entry name" value="Carb_Metab_HTH_regulators"/>
</dbReference>
<dbReference type="SUPFAM" id="SSF100950">
    <property type="entry name" value="NagB/RpiA/CoA transferase-like"/>
    <property type="match status" value="1"/>
</dbReference>
<evidence type="ECO:0000259" key="4">
    <source>
        <dbReference type="PROSITE" id="PS51000"/>
    </source>
</evidence>
<accession>A0A6N2UI28</accession>
<dbReference type="InterPro" id="IPR018356">
    <property type="entry name" value="Tscrpt_reg_HTH_DeoR_CS"/>
</dbReference>
<dbReference type="SUPFAM" id="SSF46785">
    <property type="entry name" value="Winged helix' DNA-binding domain"/>
    <property type="match status" value="1"/>
</dbReference>
<evidence type="ECO:0000256" key="2">
    <source>
        <dbReference type="ARBA" id="ARBA00023125"/>
    </source>
</evidence>
<dbReference type="PROSITE" id="PS51000">
    <property type="entry name" value="HTH_DEOR_2"/>
    <property type="match status" value="1"/>
</dbReference>
<dbReference type="SMART" id="SM01134">
    <property type="entry name" value="DeoRC"/>
    <property type="match status" value="1"/>
</dbReference>
<dbReference type="PANTHER" id="PTHR30363:SF51">
    <property type="entry name" value="HTH-TYPE TRANSCRIPTIONAL REPRESSOR GLCR"/>
    <property type="match status" value="1"/>
</dbReference>
<evidence type="ECO:0000256" key="1">
    <source>
        <dbReference type="ARBA" id="ARBA00023015"/>
    </source>
</evidence>
<dbReference type="InterPro" id="IPR036388">
    <property type="entry name" value="WH-like_DNA-bd_sf"/>
</dbReference>
<dbReference type="EMBL" id="CACRSQ010000006">
    <property type="protein sequence ID" value="VYT18064.1"/>
    <property type="molecule type" value="Genomic_DNA"/>
</dbReference>
<dbReference type="Pfam" id="PF00455">
    <property type="entry name" value="DeoRC"/>
    <property type="match status" value="1"/>
</dbReference>
<organism evidence="5">
    <name type="scientific">Anaerostipes caccae</name>
    <dbReference type="NCBI Taxonomy" id="105841"/>
    <lineage>
        <taxon>Bacteria</taxon>
        <taxon>Bacillati</taxon>
        <taxon>Bacillota</taxon>
        <taxon>Clostridia</taxon>
        <taxon>Lachnospirales</taxon>
        <taxon>Lachnospiraceae</taxon>
        <taxon>Anaerostipes</taxon>
    </lineage>
</organism>
<protein>
    <submittedName>
        <fullName evidence="5">HTH-type transcriptional repressor GlcR</fullName>
    </submittedName>
</protein>
<dbReference type="Pfam" id="PF08220">
    <property type="entry name" value="HTH_DeoR"/>
    <property type="match status" value="1"/>
</dbReference>
<keyword evidence="2" id="KW-0238">DNA-binding</keyword>
<evidence type="ECO:0000256" key="3">
    <source>
        <dbReference type="ARBA" id="ARBA00023163"/>
    </source>
</evidence>
<dbReference type="SMART" id="SM00420">
    <property type="entry name" value="HTH_DEOR"/>
    <property type="match status" value="1"/>
</dbReference>
<dbReference type="RefSeq" id="WP_024728041.1">
    <property type="nucleotide sequence ID" value="NZ_CACRSQ010000006.1"/>
</dbReference>
<dbReference type="PRINTS" id="PR00037">
    <property type="entry name" value="HTHLACR"/>
</dbReference>
<reference evidence="5" key="1">
    <citation type="submission" date="2019-11" db="EMBL/GenBank/DDBJ databases">
        <authorList>
            <person name="Feng L."/>
        </authorList>
    </citation>
    <scope>NUCLEOTIDE SEQUENCE</scope>
    <source>
        <strain evidence="5">AcaccaeLFYP115</strain>
    </source>
</reference>
<dbReference type="GO" id="GO:0003677">
    <property type="term" value="F:DNA binding"/>
    <property type="evidence" value="ECO:0007669"/>
    <property type="project" value="UniProtKB-KW"/>
</dbReference>
<gene>
    <name evidence="5" type="primary">glcR_3</name>
    <name evidence="5" type="ORF">ACLFYP115_01926</name>
</gene>
<dbReference type="Gene3D" id="3.40.50.1360">
    <property type="match status" value="1"/>
</dbReference>
<dbReference type="AlphaFoldDB" id="A0A6N2UI28"/>
<keyword evidence="1" id="KW-0805">Transcription regulation</keyword>